<accession>C3Z9K2</accession>
<gene>
    <name evidence="3" type="ORF">BRAFLDRAFT_130920</name>
</gene>
<dbReference type="SUPFAM" id="SSF53335">
    <property type="entry name" value="S-adenosyl-L-methionine-dependent methyltransferases"/>
    <property type="match status" value="1"/>
</dbReference>
<dbReference type="Pfam" id="PF13649">
    <property type="entry name" value="Methyltransf_25"/>
    <property type="match status" value="1"/>
</dbReference>
<dbReference type="AlphaFoldDB" id="C3Z9K2"/>
<dbReference type="PANTHER" id="PTHR43464:SF23">
    <property type="entry name" value="JUVENILE HORMONE ACID O-METHYLTRANSFERASE"/>
    <property type="match status" value="1"/>
</dbReference>
<protein>
    <recommendedName>
        <fullName evidence="2">Methyltransferase domain-containing protein</fullName>
    </recommendedName>
</protein>
<evidence type="ECO:0000313" key="3">
    <source>
        <dbReference type="EMBL" id="EEN50698.1"/>
    </source>
</evidence>
<dbReference type="EMBL" id="GG666600">
    <property type="protein sequence ID" value="EEN50698.1"/>
    <property type="molecule type" value="Genomic_DNA"/>
</dbReference>
<dbReference type="CDD" id="cd02440">
    <property type="entry name" value="AdoMet_MTases"/>
    <property type="match status" value="1"/>
</dbReference>
<evidence type="ECO:0000259" key="2">
    <source>
        <dbReference type="Pfam" id="PF13649"/>
    </source>
</evidence>
<feature type="region of interest" description="Disordered" evidence="1">
    <location>
        <begin position="437"/>
        <end position="509"/>
    </location>
</feature>
<evidence type="ECO:0000256" key="1">
    <source>
        <dbReference type="SAM" id="MobiDB-lite"/>
    </source>
</evidence>
<feature type="compositionally biased region" description="Polar residues" evidence="1">
    <location>
        <begin position="485"/>
        <end position="496"/>
    </location>
</feature>
<dbReference type="InterPro" id="IPR041698">
    <property type="entry name" value="Methyltransf_25"/>
</dbReference>
<sequence length="527" mass="57828">MVQDLQTKVDGYEKGKQSVRALLRDIRAMTARPDSMFDPTAELYTLWRKETTARKGKHRKAGESKAAADELRYRRFHKNLRSAMKDVFATEAERKKMDTTKPEHYTQNSSLQYSIGIRALQKYMEWEGDDTVLDAGCGTGEICMFISQQPGVASVVGFDVSPDFVSYASQQNSSTNILYHVADVSDLSTIKPEWQGAFSKVVSFSVLHWVRDKVTALKALHSCLKPGGEIVMVFATDESKIIPNYLKMAAHPSWDTGLKSVKMMSRWFDPYAVQRDMFSKILCPKSYSKVAIPVSTWMKNYCRNVCSENARNAMGKMLSYVTIVTSQSYMISVRVLRQQLRLKKLDSQPQGSSVQGETCSLNQACVLIRTKPSCVQSNAECACSQPISCASAEPHFNGFSSVSAFRKTRRPRLNAISWFSNAKLPFAVSVEQTAAEPAADGTVEQTAAEPAADGTVEQTAAEPTDRTLEQTSNESADGTLAAHVQPSTCSLGSSTSEQRHEEPASPSAPTALALASCADVAAHGVVG</sequence>
<organism>
    <name type="scientific">Branchiostoma floridae</name>
    <name type="common">Florida lancelet</name>
    <name type="synonym">Amphioxus</name>
    <dbReference type="NCBI Taxonomy" id="7739"/>
    <lineage>
        <taxon>Eukaryota</taxon>
        <taxon>Metazoa</taxon>
        <taxon>Chordata</taxon>
        <taxon>Cephalochordata</taxon>
        <taxon>Leptocardii</taxon>
        <taxon>Amphioxiformes</taxon>
        <taxon>Branchiostomatidae</taxon>
        <taxon>Branchiostoma</taxon>
    </lineage>
</organism>
<proteinExistence type="predicted"/>
<dbReference type="STRING" id="7739.C3Z9K2"/>
<dbReference type="InterPro" id="IPR029063">
    <property type="entry name" value="SAM-dependent_MTases_sf"/>
</dbReference>
<reference evidence="3" key="1">
    <citation type="journal article" date="2008" name="Nature">
        <title>The amphioxus genome and the evolution of the chordate karyotype.</title>
        <authorList>
            <consortium name="US DOE Joint Genome Institute (JGI-PGF)"/>
            <person name="Putnam N.H."/>
            <person name="Butts T."/>
            <person name="Ferrier D.E.K."/>
            <person name="Furlong R.F."/>
            <person name="Hellsten U."/>
            <person name="Kawashima T."/>
            <person name="Robinson-Rechavi M."/>
            <person name="Shoguchi E."/>
            <person name="Terry A."/>
            <person name="Yu J.-K."/>
            <person name="Benito-Gutierrez E.L."/>
            <person name="Dubchak I."/>
            <person name="Garcia-Fernandez J."/>
            <person name="Gibson-Brown J.J."/>
            <person name="Grigoriev I.V."/>
            <person name="Horton A.C."/>
            <person name="de Jong P.J."/>
            <person name="Jurka J."/>
            <person name="Kapitonov V.V."/>
            <person name="Kohara Y."/>
            <person name="Kuroki Y."/>
            <person name="Lindquist E."/>
            <person name="Lucas S."/>
            <person name="Osoegawa K."/>
            <person name="Pennacchio L.A."/>
            <person name="Salamov A.A."/>
            <person name="Satou Y."/>
            <person name="Sauka-Spengler T."/>
            <person name="Schmutz J."/>
            <person name="Shin-I T."/>
            <person name="Toyoda A."/>
            <person name="Bronner-Fraser M."/>
            <person name="Fujiyama A."/>
            <person name="Holland L.Z."/>
            <person name="Holland P.W.H."/>
            <person name="Satoh N."/>
            <person name="Rokhsar D.S."/>
        </authorList>
    </citation>
    <scope>NUCLEOTIDE SEQUENCE [LARGE SCALE GENOMIC DNA]</scope>
    <source>
        <strain evidence="3">S238N-H82</strain>
        <tissue evidence="3">Testes</tissue>
    </source>
</reference>
<dbReference type="Gene3D" id="3.40.50.150">
    <property type="entry name" value="Vaccinia Virus protein VP39"/>
    <property type="match status" value="1"/>
</dbReference>
<feature type="domain" description="Methyltransferase" evidence="2">
    <location>
        <begin position="132"/>
        <end position="228"/>
    </location>
</feature>
<dbReference type="PANTHER" id="PTHR43464">
    <property type="entry name" value="METHYLTRANSFERASE"/>
    <property type="match status" value="1"/>
</dbReference>
<name>C3Z9K2_BRAFL</name>
<dbReference type="InParanoid" id="C3Z9K2"/>
<dbReference type="eggNOG" id="ENOG502S1MZ">
    <property type="taxonomic scope" value="Eukaryota"/>
</dbReference>